<evidence type="ECO:0000313" key="3">
    <source>
        <dbReference type="Proteomes" id="UP000199064"/>
    </source>
</evidence>
<dbReference type="SUPFAM" id="SSF160935">
    <property type="entry name" value="VPA0735-like"/>
    <property type="match status" value="1"/>
</dbReference>
<evidence type="ECO:0000259" key="1">
    <source>
        <dbReference type="Pfam" id="PF06742"/>
    </source>
</evidence>
<dbReference type="InterPro" id="IPR010621">
    <property type="entry name" value="DUF1214"/>
</dbReference>
<feature type="domain" description="DUF1214" evidence="1">
    <location>
        <begin position="73"/>
        <end position="170"/>
    </location>
</feature>
<dbReference type="EMBL" id="FNSL01000001">
    <property type="protein sequence ID" value="SEB91398.1"/>
    <property type="molecule type" value="Genomic_DNA"/>
</dbReference>
<reference evidence="3" key="1">
    <citation type="submission" date="2016-10" db="EMBL/GenBank/DDBJ databases">
        <authorList>
            <person name="Varghese N."/>
            <person name="Submissions S."/>
        </authorList>
    </citation>
    <scope>NUCLEOTIDE SEQUENCE [LARGE SCALE GENOMIC DNA]</scope>
    <source>
        <strain evidence="3">ES.061</strain>
    </source>
</reference>
<dbReference type="Pfam" id="PF06742">
    <property type="entry name" value="DUF1214"/>
    <property type="match status" value="1"/>
</dbReference>
<dbReference type="AlphaFoldDB" id="A0A1H4N9E6"/>
<dbReference type="InterPro" id="IPR037049">
    <property type="entry name" value="DUF1214_C_sf"/>
</dbReference>
<dbReference type="Gene3D" id="2.60.120.600">
    <property type="entry name" value="Domain of unknown function DUF1214, C-terminal domain"/>
    <property type="match status" value="1"/>
</dbReference>
<organism evidence="2 3">
    <name type="scientific">Nitratireductor aquibiodomus</name>
    <dbReference type="NCBI Taxonomy" id="204799"/>
    <lineage>
        <taxon>Bacteria</taxon>
        <taxon>Pseudomonadati</taxon>
        <taxon>Pseudomonadota</taxon>
        <taxon>Alphaproteobacteria</taxon>
        <taxon>Hyphomicrobiales</taxon>
        <taxon>Phyllobacteriaceae</taxon>
        <taxon>Nitratireductor</taxon>
    </lineage>
</organism>
<keyword evidence="3" id="KW-1185">Reference proteome</keyword>
<accession>A0A1H4N9E6</accession>
<dbReference type="InterPro" id="IPR012038">
    <property type="entry name" value="UCP009471"/>
</dbReference>
<gene>
    <name evidence="2" type="ORF">SAMN05216452_3657</name>
</gene>
<protein>
    <recommendedName>
        <fullName evidence="1">DUF1214 domain-containing protein</fullName>
    </recommendedName>
</protein>
<sequence length="194" mass="20795">MLKTVIFVAFVLLIALGGGAGSAWLALESTRTIGSVEIGPWVTFPRQGTHEADPYSRARSTRLGQLSLGQAEGIVLVAGSDSAGRPLLRQCTYQLQGDLPPTRFFTLHATGENRQILSAPARFSSALHSRNLLWRHGQPLKIVVSARPQPENWLAVAGTGPMELVLTLVDTPISTGARVGETSLPGITRMECDV</sequence>
<dbReference type="Proteomes" id="UP000199064">
    <property type="component" value="Unassembled WGS sequence"/>
</dbReference>
<dbReference type="RefSeq" id="WP_090329716.1">
    <property type="nucleotide sequence ID" value="NZ_FNSL01000001.1"/>
</dbReference>
<evidence type="ECO:0000313" key="2">
    <source>
        <dbReference type="EMBL" id="SEB91398.1"/>
    </source>
</evidence>
<dbReference type="PIRSF" id="PIRSF009471">
    <property type="entry name" value="UCP009471"/>
    <property type="match status" value="1"/>
</dbReference>
<name>A0A1H4N9E6_9HYPH</name>
<proteinExistence type="predicted"/>